<feature type="non-terminal residue" evidence="2">
    <location>
        <position position="1"/>
    </location>
</feature>
<organism evidence="2 3">
    <name type="scientific">Coptotermes formosanus</name>
    <name type="common">Formosan subterranean termite</name>
    <dbReference type="NCBI Taxonomy" id="36987"/>
    <lineage>
        <taxon>Eukaryota</taxon>
        <taxon>Metazoa</taxon>
        <taxon>Ecdysozoa</taxon>
        <taxon>Arthropoda</taxon>
        <taxon>Hexapoda</taxon>
        <taxon>Insecta</taxon>
        <taxon>Pterygota</taxon>
        <taxon>Neoptera</taxon>
        <taxon>Polyneoptera</taxon>
        <taxon>Dictyoptera</taxon>
        <taxon>Blattodea</taxon>
        <taxon>Blattoidea</taxon>
        <taxon>Termitoidae</taxon>
        <taxon>Rhinotermitidae</taxon>
        <taxon>Coptotermes</taxon>
    </lineage>
</organism>
<gene>
    <name evidence="2" type="ORF">Cfor_00031</name>
</gene>
<dbReference type="Proteomes" id="UP000502823">
    <property type="component" value="Unassembled WGS sequence"/>
</dbReference>
<sequence length="116" mass="13158">CLGGRPPADARKRSERTAAIDSLEDDSSTSDEVDDDGRVYKNPRRLPSTLCPRDEDEAALLVRTVPQYTTREFWHCSLCISGRAVECGGRKSKKTRRFEIKGETVGYVLYLRKTIY</sequence>
<evidence type="ECO:0000256" key="1">
    <source>
        <dbReference type="SAM" id="MobiDB-lite"/>
    </source>
</evidence>
<feature type="compositionally biased region" description="Acidic residues" evidence="1">
    <location>
        <begin position="22"/>
        <end position="35"/>
    </location>
</feature>
<accession>A0A6L2PSW1</accession>
<dbReference type="AlphaFoldDB" id="A0A6L2PSW1"/>
<comment type="caution">
    <text evidence="2">The sequence shown here is derived from an EMBL/GenBank/DDBJ whole genome shotgun (WGS) entry which is preliminary data.</text>
</comment>
<reference evidence="3" key="1">
    <citation type="submission" date="2020-01" db="EMBL/GenBank/DDBJ databases">
        <title>Draft genome sequence of the Termite Coptotermes fromosanus.</title>
        <authorList>
            <person name="Itakura S."/>
            <person name="Yosikawa Y."/>
            <person name="Umezawa K."/>
        </authorList>
    </citation>
    <scope>NUCLEOTIDE SEQUENCE [LARGE SCALE GENOMIC DNA]</scope>
</reference>
<evidence type="ECO:0000313" key="3">
    <source>
        <dbReference type="Proteomes" id="UP000502823"/>
    </source>
</evidence>
<dbReference type="InParanoid" id="A0A6L2PSW1"/>
<dbReference type="EMBL" id="BLKM01009049">
    <property type="protein sequence ID" value="GFG35649.1"/>
    <property type="molecule type" value="Genomic_DNA"/>
</dbReference>
<dbReference type="OrthoDB" id="5804959at2759"/>
<evidence type="ECO:0000313" key="2">
    <source>
        <dbReference type="EMBL" id="GFG35649.1"/>
    </source>
</evidence>
<proteinExistence type="predicted"/>
<keyword evidence="3" id="KW-1185">Reference proteome</keyword>
<feature type="compositionally biased region" description="Basic and acidic residues" evidence="1">
    <location>
        <begin position="8"/>
        <end position="18"/>
    </location>
</feature>
<name>A0A6L2PSW1_COPFO</name>
<protein>
    <submittedName>
        <fullName evidence="2">Uncharacterized protein</fullName>
    </submittedName>
</protein>
<feature type="region of interest" description="Disordered" evidence="1">
    <location>
        <begin position="1"/>
        <end position="48"/>
    </location>
</feature>